<dbReference type="GO" id="GO:0004096">
    <property type="term" value="F:catalase activity"/>
    <property type="evidence" value="ECO:0007669"/>
    <property type="project" value="UniProtKB-EC"/>
</dbReference>
<sequence>MQLKELFPSNALPELREPVYSNNYSLTVGTRGPVLLEDFEVLEKIATMNREVIPERVVTDDITNYTSADVFSFIGKSTDVIVRFSQVTGLPGSPEWLRDPRGFAVKFYTDQGNWDLVGNNFPVFFIRDGDQFPDLVHAAKINPANGLNDAWRQADFFSWHPESMNVLTYLLDDDFRHMNGSGVHTFTLINKANQPTFVKFHWLPTLGEKNLLESDIPALAAKSPDGYFASKDLVDSINSGAYPEWYLYIQTLDPANQDNYTFDPLDPTKIWPEAQFPMKRVGTLTLNSNIDNFFNENEQLAFSVAHVVPGIGYSNDKLMQWRLMAYDDTQRYRIGPNFALLPVNRPRCPLRNNRQDGPMNFANQQGAVNYYPSEYAEAAPIARPPMNSAPIDTNSLCQPLRTVIDKQDNFGQAGDHFRSWDSPRQGRFINRLSMLLTAPNVNKGIQDRWMSYLQQVDVSLASKVGANITAAGPGSSAPFELAPTDYFGCKCLAAIAPAAAPMAAGAKTAASAPIAAGAPMASFGRHLK</sequence>
<evidence type="ECO:0000256" key="3">
    <source>
        <dbReference type="ARBA" id="ARBA00012314"/>
    </source>
</evidence>
<dbReference type="InterPro" id="IPR020835">
    <property type="entry name" value="Catalase_sf"/>
</dbReference>
<dbReference type="InterPro" id="IPR024711">
    <property type="entry name" value="Catalase_clade1/3"/>
</dbReference>
<evidence type="ECO:0000256" key="2">
    <source>
        <dbReference type="ARBA" id="ARBA00005329"/>
    </source>
</evidence>
<dbReference type="GO" id="GO:0020037">
    <property type="term" value="F:heme binding"/>
    <property type="evidence" value="ECO:0007669"/>
    <property type="project" value="InterPro"/>
</dbReference>
<dbReference type="PIRSF" id="PIRSF038928">
    <property type="entry name" value="Catalase_clade1-3"/>
    <property type="match status" value="1"/>
</dbReference>
<comment type="similarity">
    <text evidence="2">Belongs to the catalase family.</text>
</comment>
<keyword evidence="13" id="KW-1185">Reference proteome</keyword>
<name>A0AAW1S438_9CHLO</name>
<dbReference type="GO" id="GO:0042744">
    <property type="term" value="P:hydrogen peroxide catabolic process"/>
    <property type="evidence" value="ECO:0007669"/>
    <property type="project" value="UniProtKB-KW"/>
</dbReference>
<dbReference type="InterPro" id="IPR010582">
    <property type="entry name" value="Catalase_immune_responsive"/>
</dbReference>
<keyword evidence="8 10" id="KW-0408">Iron</keyword>
<accession>A0AAW1S438</accession>
<keyword evidence="6 10" id="KW-0479">Metal-binding</keyword>
<evidence type="ECO:0000256" key="9">
    <source>
        <dbReference type="ARBA" id="ARBA00023324"/>
    </source>
</evidence>
<dbReference type="PRINTS" id="PR00067">
    <property type="entry name" value="CATALASE"/>
</dbReference>
<dbReference type="InterPro" id="IPR018028">
    <property type="entry name" value="Catalase"/>
</dbReference>
<dbReference type="AlphaFoldDB" id="A0AAW1S438"/>
<organism evidence="12 13">
    <name type="scientific">Elliptochloris bilobata</name>
    <dbReference type="NCBI Taxonomy" id="381761"/>
    <lineage>
        <taxon>Eukaryota</taxon>
        <taxon>Viridiplantae</taxon>
        <taxon>Chlorophyta</taxon>
        <taxon>core chlorophytes</taxon>
        <taxon>Trebouxiophyceae</taxon>
        <taxon>Trebouxiophyceae incertae sedis</taxon>
        <taxon>Elliptochloris clade</taxon>
        <taxon>Elliptochloris</taxon>
    </lineage>
</organism>
<evidence type="ECO:0000256" key="5">
    <source>
        <dbReference type="ARBA" id="ARBA00022617"/>
    </source>
</evidence>
<keyword evidence="7" id="KW-0560">Oxidoreductase</keyword>
<dbReference type="GO" id="GO:0046872">
    <property type="term" value="F:metal ion binding"/>
    <property type="evidence" value="ECO:0007669"/>
    <property type="project" value="UniProtKB-KW"/>
</dbReference>
<protein>
    <recommendedName>
        <fullName evidence="3">catalase</fullName>
        <ecNumber evidence="3">1.11.1.6</ecNumber>
    </recommendedName>
</protein>
<comment type="cofactor">
    <cofactor evidence="1 10">
        <name>heme</name>
        <dbReference type="ChEBI" id="CHEBI:30413"/>
    </cofactor>
</comment>
<gene>
    <name evidence="12" type="ORF">WJX81_005942</name>
</gene>
<dbReference type="PANTHER" id="PTHR11465:SF23">
    <property type="entry name" value="CATALASE-2"/>
    <property type="match status" value="1"/>
</dbReference>
<reference evidence="12 13" key="1">
    <citation type="journal article" date="2024" name="Nat. Commun.">
        <title>Phylogenomics reveals the evolutionary origins of lichenization in chlorophyte algae.</title>
        <authorList>
            <person name="Puginier C."/>
            <person name="Libourel C."/>
            <person name="Otte J."/>
            <person name="Skaloud P."/>
            <person name="Haon M."/>
            <person name="Grisel S."/>
            <person name="Petersen M."/>
            <person name="Berrin J.G."/>
            <person name="Delaux P.M."/>
            <person name="Dal Grande F."/>
            <person name="Keller J."/>
        </authorList>
    </citation>
    <scope>NUCLEOTIDE SEQUENCE [LARGE SCALE GENOMIC DNA]</scope>
    <source>
        <strain evidence="12 13">SAG 245.80</strain>
    </source>
</reference>
<keyword evidence="5 10" id="KW-0349">Heme</keyword>
<dbReference type="PANTHER" id="PTHR11465">
    <property type="entry name" value="CATALASE"/>
    <property type="match status" value="1"/>
</dbReference>
<dbReference type="SUPFAM" id="SSF56634">
    <property type="entry name" value="Heme-dependent catalase-like"/>
    <property type="match status" value="1"/>
</dbReference>
<evidence type="ECO:0000256" key="7">
    <source>
        <dbReference type="ARBA" id="ARBA00023002"/>
    </source>
</evidence>
<dbReference type="InterPro" id="IPR011614">
    <property type="entry name" value="Catalase_core"/>
</dbReference>
<keyword evidence="4" id="KW-0575">Peroxidase</keyword>
<feature type="domain" description="Catalase core" evidence="11">
    <location>
        <begin position="18"/>
        <end position="379"/>
    </location>
</feature>
<evidence type="ECO:0000256" key="10">
    <source>
        <dbReference type="PIRSR" id="PIRSR038928-2"/>
    </source>
</evidence>
<evidence type="ECO:0000256" key="4">
    <source>
        <dbReference type="ARBA" id="ARBA00022559"/>
    </source>
</evidence>
<dbReference type="Gene3D" id="2.40.180.10">
    <property type="entry name" value="Catalase core domain"/>
    <property type="match status" value="1"/>
</dbReference>
<dbReference type="EC" id="1.11.1.6" evidence="3"/>
<keyword evidence="9" id="KW-0376">Hydrogen peroxide</keyword>
<dbReference type="SMART" id="SM01060">
    <property type="entry name" value="Catalase"/>
    <property type="match status" value="1"/>
</dbReference>
<evidence type="ECO:0000313" key="13">
    <source>
        <dbReference type="Proteomes" id="UP001445335"/>
    </source>
</evidence>
<dbReference type="PROSITE" id="PS51402">
    <property type="entry name" value="CATALASE_3"/>
    <property type="match status" value="1"/>
</dbReference>
<dbReference type="GO" id="GO:0005737">
    <property type="term" value="C:cytoplasm"/>
    <property type="evidence" value="ECO:0007669"/>
    <property type="project" value="TreeGrafter"/>
</dbReference>
<evidence type="ECO:0000313" key="12">
    <source>
        <dbReference type="EMBL" id="KAK9840805.1"/>
    </source>
</evidence>
<comment type="caution">
    <text evidence="12">The sequence shown here is derived from an EMBL/GenBank/DDBJ whole genome shotgun (WGS) entry which is preliminary data.</text>
</comment>
<dbReference type="Proteomes" id="UP001445335">
    <property type="component" value="Unassembled WGS sequence"/>
</dbReference>
<dbReference type="EMBL" id="JALJOU010000012">
    <property type="protein sequence ID" value="KAK9840805.1"/>
    <property type="molecule type" value="Genomic_DNA"/>
</dbReference>
<feature type="binding site" description="axial binding residue" evidence="10">
    <location>
        <position position="326"/>
    </location>
    <ligand>
        <name>heme</name>
        <dbReference type="ChEBI" id="CHEBI:30413"/>
    </ligand>
    <ligandPart>
        <name>Fe</name>
        <dbReference type="ChEBI" id="CHEBI:18248"/>
    </ligandPart>
</feature>
<dbReference type="Pfam" id="PF00199">
    <property type="entry name" value="Catalase"/>
    <property type="match status" value="1"/>
</dbReference>
<evidence type="ECO:0000256" key="6">
    <source>
        <dbReference type="ARBA" id="ARBA00022723"/>
    </source>
</evidence>
<evidence type="ECO:0000256" key="1">
    <source>
        <dbReference type="ARBA" id="ARBA00001971"/>
    </source>
</evidence>
<proteinExistence type="inferred from homology"/>
<dbReference type="GO" id="GO:0042542">
    <property type="term" value="P:response to hydrogen peroxide"/>
    <property type="evidence" value="ECO:0007669"/>
    <property type="project" value="TreeGrafter"/>
</dbReference>
<evidence type="ECO:0000256" key="8">
    <source>
        <dbReference type="ARBA" id="ARBA00023004"/>
    </source>
</evidence>
<evidence type="ECO:0000259" key="11">
    <source>
        <dbReference type="SMART" id="SM01060"/>
    </source>
</evidence>
<dbReference type="Pfam" id="PF06628">
    <property type="entry name" value="Catalase-rel"/>
    <property type="match status" value="1"/>
</dbReference>